<reference evidence="6 7" key="1">
    <citation type="submission" date="2018-01" db="EMBL/GenBank/DDBJ databases">
        <title>Draft genome of the strawberry crown rot pathogen Phytophthora cactorum.</title>
        <authorList>
            <person name="Armitage A.D."/>
            <person name="Lysoe E."/>
            <person name="Nellist C.F."/>
            <person name="Harrison R.J."/>
            <person name="Brurberg M.B."/>
        </authorList>
    </citation>
    <scope>NUCLEOTIDE SEQUENCE [LARGE SCALE GENOMIC DNA]</scope>
    <source>
        <strain evidence="6 7">10300</strain>
    </source>
</reference>
<evidence type="ECO:0000313" key="7">
    <source>
        <dbReference type="Proteomes" id="UP000251314"/>
    </source>
</evidence>
<dbReference type="Proteomes" id="UP000736787">
    <property type="component" value="Unassembled WGS sequence"/>
</dbReference>
<dbReference type="EMBL" id="RCMG01000987">
    <property type="protein sequence ID" value="KAG2839868.1"/>
    <property type="molecule type" value="Genomic_DNA"/>
</dbReference>
<evidence type="ECO:0000313" key="4">
    <source>
        <dbReference type="EMBL" id="KAG2969757.1"/>
    </source>
</evidence>
<dbReference type="EMBL" id="RCMV01001643">
    <property type="protein sequence ID" value="KAG3207771.1"/>
    <property type="molecule type" value="Genomic_DNA"/>
</dbReference>
<dbReference type="VEuPathDB" id="FungiDB:PC110_g20976"/>
<organism evidence="6 7">
    <name type="scientific">Phytophthora cactorum</name>
    <dbReference type="NCBI Taxonomy" id="29920"/>
    <lineage>
        <taxon>Eukaryota</taxon>
        <taxon>Sar</taxon>
        <taxon>Stramenopiles</taxon>
        <taxon>Oomycota</taxon>
        <taxon>Peronosporomycetes</taxon>
        <taxon>Peronosporales</taxon>
        <taxon>Peronosporaceae</taxon>
        <taxon>Phytophthora</taxon>
    </lineage>
</organism>
<evidence type="ECO:0000313" key="6">
    <source>
        <dbReference type="EMBL" id="RAW22583.1"/>
    </source>
</evidence>
<comment type="caution">
    <text evidence="6">The sequence shown here is derived from an EMBL/GenBank/DDBJ whole genome shotgun (WGS) entry which is preliminary data.</text>
</comment>
<protein>
    <submittedName>
        <fullName evidence="6">Uncharacterized protein</fullName>
    </submittedName>
</protein>
<dbReference type="EMBL" id="RCMI01001015">
    <property type="protein sequence ID" value="KAG2892280.1"/>
    <property type="molecule type" value="Genomic_DNA"/>
</dbReference>
<name>A0A329RD43_9STRA</name>
<reference evidence="5" key="2">
    <citation type="submission" date="2018-05" db="EMBL/GenBank/DDBJ databases">
        <title>Effector identification in a new, highly contiguous assembly of the strawberry crown rot pathogen Phytophthora cactorum.</title>
        <authorList>
            <person name="Armitage A.D."/>
            <person name="Nellist C.F."/>
            <person name="Bates H."/>
            <person name="Vickerstaff R.J."/>
            <person name="Harrison R.J."/>
        </authorList>
    </citation>
    <scope>NUCLEOTIDE SEQUENCE</scope>
    <source>
        <strain evidence="1">15-7</strain>
        <strain evidence="2">4032</strain>
        <strain evidence="3">4040</strain>
        <strain evidence="4">P415</strain>
        <strain evidence="5">P421</strain>
    </source>
</reference>
<dbReference type="Proteomes" id="UP000697107">
    <property type="component" value="Unassembled WGS sequence"/>
</dbReference>
<dbReference type="Proteomes" id="UP000774804">
    <property type="component" value="Unassembled WGS sequence"/>
</dbReference>
<dbReference type="AlphaFoldDB" id="A0A329RD43"/>
<dbReference type="EMBL" id="RCML01000768">
    <property type="protein sequence ID" value="KAG2969757.1"/>
    <property type="molecule type" value="Genomic_DNA"/>
</dbReference>
<dbReference type="OrthoDB" id="2266637at2759"/>
<evidence type="ECO:0000313" key="3">
    <source>
        <dbReference type="EMBL" id="KAG2904369.1"/>
    </source>
</evidence>
<gene>
    <name evidence="6" type="ORF">PC110_g20976</name>
    <name evidence="1" type="ORF">PC113_g19381</name>
    <name evidence="2" type="ORF">PC115_g18894</name>
    <name evidence="3" type="ORF">PC117_g21060</name>
    <name evidence="4" type="ORF">PC118_g17262</name>
    <name evidence="5" type="ORF">PC129_g21193</name>
</gene>
<evidence type="ECO:0000313" key="2">
    <source>
        <dbReference type="EMBL" id="KAG2892280.1"/>
    </source>
</evidence>
<evidence type="ECO:0000313" key="1">
    <source>
        <dbReference type="EMBL" id="KAG2839868.1"/>
    </source>
</evidence>
<proteinExistence type="predicted"/>
<dbReference type="Proteomes" id="UP000760860">
    <property type="component" value="Unassembled WGS sequence"/>
</dbReference>
<evidence type="ECO:0000313" key="5">
    <source>
        <dbReference type="EMBL" id="KAG3207771.1"/>
    </source>
</evidence>
<dbReference type="EMBL" id="MJFZ01001269">
    <property type="protein sequence ID" value="RAW22583.1"/>
    <property type="molecule type" value="Genomic_DNA"/>
</dbReference>
<accession>A0A329RD43</accession>
<dbReference type="Proteomes" id="UP000251314">
    <property type="component" value="Unassembled WGS sequence"/>
</dbReference>
<keyword evidence="7" id="KW-1185">Reference proteome</keyword>
<dbReference type="EMBL" id="RCMK01001027">
    <property type="protein sequence ID" value="KAG2904369.1"/>
    <property type="molecule type" value="Genomic_DNA"/>
</dbReference>
<dbReference type="Proteomes" id="UP000735874">
    <property type="component" value="Unassembled WGS sequence"/>
</dbReference>
<sequence length="49" mass="5453">MRNPIEGCFSVLKADLALSHEEIVVPHPRGQIAEGRMAILERAARRNIS</sequence>